<organism evidence="3 4">
    <name type="scientific">Rubinisphaera italica</name>
    <dbReference type="NCBI Taxonomy" id="2527969"/>
    <lineage>
        <taxon>Bacteria</taxon>
        <taxon>Pseudomonadati</taxon>
        <taxon>Planctomycetota</taxon>
        <taxon>Planctomycetia</taxon>
        <taxon>Planctomycetales</taxon>
        <taxon>Planctomycetaceae</taxon>
        <taxon>Rubinisphaera</taxon>
    </lineage>
</organism>
<evidence type="ECO:0000256" key="2">
    <source>
        <dbReference type="SAM" id="Phobius"/>
    </source>
</evidence>
<feature type="transmembrane region" description="Helical" evidence="2">
    <location>
        <begin position="69"/>
        <end position="90"/>
    </location>
</feature>
<dbReference type="InterPro" id="IPR000829">
    <property type="entry name" value="DAGK"/>
</dbReference>
<dbReference type="EMBL" id="SJPG01000001">
    <property type="protein sequence ID" value="TWT60322.1"/>
    <property type="molecule type" value="Genomic_DNA"/>
</dbReference>
<keyword evidence="2" id="KW-0812">Transmembrane</keyword>
<feature type="transmembrane region" description="Helical" evidence="2">
    <location>
        <begin position="46"/>
        <end position="63"/>
    </location>
</feature>
<dbReference type="Proteomes" id="UP000316095">
    <property type="component" value="Unassembled WGS sequence"/>
</dbReference>
<dbReference type="OrthoDB" id="215805at2"/>
<gene>
    <name evidence="3" type="ORF">Pan54_10360</name>
</gene>
<keyword evidence="2" id="KW-1133">Transmembrane helix</keyword>
<dbReference type="Gene3D" id="1.10.287.3610">
    <property type="match status" value="1"/>
</dbReference>
<proteinExistence type="predicted"/>
<keyword evidence="4" id="KW-1185">Reference proteome</keyword>
<dbReference type="GO" id="GO:0016020">
    <property type="term" value="C:membrane"/>
    <property type="evidence" value="ECO:0007669"/>
    <property type="project" value="InterPro"/>
</dbReference>
<feature type="region of interest" description="Disordered" evidence="1">
    <location>
        <begin position="1"/>
        <end position="24"/>
    </location>
</feature>
<evidence type="ECO:0008006" key="5">
    <source>
        <dbReference type="Google" id="ProtNLM"/>
    </source>
</evidence>
<comment type="caution">
    <text evidence="3">The sequence shown here is derived from an EMBL/GenBank/DDBJ whole genome shotgun (WGS) entry which is preliminary data.</text>
</comment>
<evidence type="ECO:0000256" key="1">
    <source>
        <dbReference type="SAM" id="MobiDB-lite"/>
    </source>
</evidence>
<protein>
    <recommendedName>
        <fullName evidence="5">Prokaryotic diacylglycerol kinase</fullName>
    </recommendedName>
</protein>
<dbReference type="AlphaFoldDB" id="A0A5C5XEH9"/>
<evidence type="ECO:0000313" key="4">
    <source>
        <dbReference type="Proteomes" id="UP000316095"/>
    </source>
</evidence>
<dbReference type="Pfam" id="PF01219">
    <property type="entry name" value="DAGK_prokar"/>
    <property type="match status" value="1"/>
</dbReference>
<dbReference type="GO" id="GO:0008654">
    <property type="term" value="P:phospholipid biosynthetic process"/>
    <property type="evidence" value="ECO:0007669"/>
    <property type="project" value="InterPro"/>
</dbReference>
<dbReference type="GO" id="GO:0016301">
    <property type="term" value="F:kinase activity"/>
    <property type="evidence" value="ECO:0007669"/>
    <property type="project" value="InterPro"/>
</dbReference>
<name>A0A5C5XEH9_9PLAN</name>
<reference evidence="3 4" key="1">
    <citation type="submission" date="2019-02" db="EMBL/GenBank/DDBJ databases">
        <title>Deep-cultivation of Planctomycetes and their phenomic and genomic characterization uncovers novel biology.</title>
        <authorList>
            <person name="Wiegand S."/>
            <person name="Jogler M."/>
            <person name="Boedeker C."/>
            <person name="Pinto D."/>
            <person name="Vollmers J."/>
            <person name="Rivas-Marin E."/>
            <person name="Kohn T."/>
            <person name="Peeters S.H."/>
            <person name="Heuer A."/>
            <person name="Rast P."/>
            <person name="Oberbeckmann S."/>
            <person name="Bunk B."/>
            <person name="Jeske O."/>
            <person name="Meyerdierks A."/>
            <person name="Storesund J.E."/>
            <person name="Kallscheuer N."/>
            <person name="Luecker S."/>
            <person name="Lage O.M."/>
            <person name="Pohl T."/>
            <person name="Merkel B.J."/>
            <person name="Hornburger P."/>
            <person name="Mueller R.-W."/>
            <person name="Bruemmer F."/>
            <person name="Labrenz M."/>
            <person name="Spormann A.M."/>
            <person name="Op Den Camp H."/>
            <person name="Overmann J."/>
            <person name="Amann R."/>
            <person name="Jetten M.S.M."/>
            <person name="Mascher T."/>
            <person name="Medema M.H."/>
            <person name="Devos D.P."/>
            <person name="Kaster A.-K."/>
            <person name="Ovreas L."/>
            <person name="Rohde M."/>
            <person name="Galperin M.Y."/>
            <person name="Jogler C."/>
        </authorList>
    </citation>
    <scope>NUCLEOTIDE SEQUENCE [LARGE SCALE GENOMIC DNA]</scope>
    <source>
        <strain evidence="3 4">Pan54</strain>
    </source>
</reference>
<sequence length="141" mass="16139">MRTSLIDLMTTEDASEEPRSNRSPWRQRLVDGERGITQCFRMSSTLYFDFFAISILLCTAVVVELSLLTWAFVFLCVILILAGELIYDAILKLAIENRERLSNKTLEYLNVINAAILVQILGSFLTIVFILGVRIVELDWF</sequence>
<feature type="transmembrane region" description="Helical" evidence="2">
    <location>
        <begin position="111"/>
        <end position="136"/>
    </location>
</feature>
<evidence type="ECO:0000313" key="3">
    <source>
        <dbReference type="EMBL" id="TWT60322.1"/>
    </source>
</evidence>
<dbReference type="RefSeq" id="WP_146502462.1">
    <property type="nucleotide sequence ID" value="NZ_SJPG01000001.1"/>
</dbReference>
<keyword evidence="2" id="KW-0472">Membrane</keyword>
<dbReference type="InterPro" id="IPR036945">
    <property type="entry name" value="DAGK_sf"/>
</dbReference>
<accession>A0A5C5XEH9</accession>